<evidence type="ECO:0008006" key="3">
    <source>
        <dbReference type="Google" id="ProtNLM"/>
    </source>
</evidence>
<organism evidence="1 2">
    <name type="scientific">Craterilacuibacter sinensis</name>
    <dbReference type="NCBI Taxonomy" id="2686017"/>
    <lineage>
        <taxon>Bacteria</taxon>
        <taxon>Pseudomonadati</taxon>
        <taxon>Pseudomonadota</taxon>
        <taxon>Betaproteobacteria</taxon>
        <taxon>Neisseriales</taxon>
        <taxon>Neisseriaceae</taxon>
        <taxon>Craterilacuibacter</taxon>
    </lineage>
</organism>
<comment type="caution">
    <text evidence="1">The sequence shown here is derived from an EMBL/GenBank/DDBJ whole genome shotgun (WGS) entry which is preliminary data.</text>
</comment>
<gene>
    <name evidence="1" type="ORF">GQF02_12805</name>
</gene>
<sequence>MARLLAMFMITDGNMDERELDALENLHVYSLLGLSRKRFVATLTQLCDEISDEAQDDGLISMFDKDRIDGYLDAITDRQKRLLTAALAIDVCKSDGVISDAEMALLRYMLGAWRITLDDVEAELIRR</sequence>
<dbReference type="EMBL" id="WSSB01000012">
    <property type="protein sequence ID" value="MXR37855.1"/>
    <property type="molecule type" value="Genomic_DNA"/>
</dbReference>
<dbReference type="InterPro" id="IPR029024">
    <property type="entry name" value="TerB-like"/>
</dbReference>
<evidence type="ECO:0000313" key="1">
    <source>
        <dbReference type="EMBL" id="MXR37855.1"/>
    </source>
</evidence>
<dbReference type="Gene3D" id="1.10.3680.10">
    <property type="entry name" value="TerB-like"/>
    <property type="match status" value="1"/>
</dbReference>
<proteinExistence type="predicted"/>
<dbReference type="SUPFAM" id="SSF158682">
    <property type="entry name" value="TerB-like"/>
    <property type="match status" value="1"/>
</dbReference>
<name>A0A845BNC1_9NEIS</name>
<dbReference type="AlphaFoldDB" id="A0A845BNC1"/>
<evidence type="ECO:0000313" key="2">
    <source>
        <dbReference type="Proteomes" id="UP000467214"/>
    </source>
</evidence>
<protein>
    <recommendedName>
        <fullName evidence="3">Co-chaperone DjlA N-terminal domain-containing protein</fullName>
    </recommendedName>
</protein>
<dbReference type="Proteomes" id="UP000467214">
    <property type="component" value="Unassembled WGS sequence"/>
</dbReference>
<keyword evidence="2" id="KW-1185">Reference proteome</keyword>
<accession>A0A845BNC1</accession>
<dbReference type="CDD" id="cd07177">
    <property type="entry name" value="terB_like"/>
    <property type="match status" value="1"/>
</dbReference>
<reference evidence="1 2" key="1">
    <citation type="submission" date="2019-12" db="EMBL/GenBank/DDBJ databases">
        <title>Neisseriaceae gen. nov. sp. Genome sequencing and assembly.</title>
        <authorList>
            <person name="Liu Z."/>
            <person name="Li A."/>
        </authorList>
    </citation>
    <scope>NUCLEOTIDE SEQUENCE [LARGE SCALE GENOMIC DNA]</scope>
    <source>
        <strain evidence="1 2">B2N2-7</strain>
    </source>
</reference>